<reference evidence="1 2" key="1">
    <citation type="journal article" date="2016" name="Nat. Commun.">
        <title>Thousands of microbial genomes shed light on interconnected biogeochemical processes in an aquifer system.</title>
        <authorList>
            <person name="Anantharaman K."/>
            <person name="Brown C.T."/>
            <person name="Hug L.A."/>
            <person name="Sharon I."/>
            <person name="Castelle C.J."/>
            <person name="Probst A.J."/>
            <person name="Thomas B.C."/>
            <person name="Singh A."/>
            <person name="Wilkins M.J."/>
            <person name="Karaoz U."/>
            <person name="Brodie E.L."/>
            <person name="Williams K.H."/>
            <person name="Hubbard S.S."/>
            <person name="Banfield J.F."/>
        </authorList>
    </citation>
    <scope>NUCLEOTIDE SEQUENCE [LARGE SCALE GENOMIC DNA]</scope>
</reference>
<dbReference type="EMBL" id="MEZY01000053">
    <property type="protein sequence ID" value="OGD62152.1"/>
    <property type="molecule type" value="Genomic_DNA"/>
</dbReference>
<sequence length="147" mass="17433">MKILNDKKPHRTYWVKKEITPDSVKTSFKDYSLENFLNDLDDVFENILIQTKGEMDSSWKKNTKKSIYYIMVNTGPNLKDIKIVARELRIPLKNVRSIARMYWYETKLLQSIFEREVKKIKLLPANDQMPAFRRLVNLTNNACGKFL</sequence>
<evidence type="ECO:0000313" key="1">
    <source>
        <dbReference type="EMBL" id="OGD62152.1"/>
    </source>
</evidence>
<accession>A0A1F5E433</accession>
<name>A0A1F5E433_9BACT</name>
<dbReference type="AlphaFoldDB" id="A0A1F5E433"/>
<dbReference type="STRING" id="1797472.A2215_03940"/>
<dbReference type="Proteomes" id="UP000178583">
    <property type="component" value="Unassembled WGS sequence"/>
</dbReference>
<comment type="caution">
    <text evidence="1">The sequence shown here is derived from an EMBL/GenBank/DDBJ whole genome shotgun (WGS) entry which is preliminary data.</text>
</comment>
<proteinExistence type="predicted"/>
<evidence type="ECO:0000313" key="2">
    <source>
        <dbReference type="Proteomes" id="UP000178583"/>
    </source>
</evidence>
<protein>
    <submittedName>
        <fullName evidence="1">Uncharacterized protein</fullName>
    </submittedName>
</protein>
<gene>
    <name evidence="1" type="ORF">A2215_03940</name>
</gene>
<organism evidence="1 2">
    <name type="scientific">Candidatus Berkelbacteria bacterium RIFOXYA2_FULL_43_10</name>
    <dbReference type="NCBI Taxonomy" id="1797472"/>
    <lineage>
        <taxon>Bacteria</taxon>
        <taxon>Candidatus Berkelbacteria</taxon>
    </lineage>
</organism>